<feature type="region of interest" description="Disordered" evidence="1">
    <location>
        <begin position="45"/>
        <end position="95"/>
    </location>
</feature>
<dbReference type="InterPro" id="IPR025486">
    <property type="entry name" value="DUF4378"/>
</dbReference>
<dbReference type="EMBL" id="JAMSHJ010000005">
    <property type="protein sequence ID" value="KAI5413415.1"/>
    <property type="molecule type" value="Genomic_DNA"/>
</dbReference>
<evidence type="ECO:0000256" key="1">
    <source>
        <dbReference type="SAM" id="MobiDB-lite"/>
    </source>
</evidence>
<name>A0A9D4X5K9_PEA</name>
<dbReference type="AlphaFoldDB" id="A0A9D4X5K9"/>
<dbReference type="Gramene" id="Psat05G0784400-T1">
    <property type="protein sequence ID" value="KAI5413415.1"/>
    <property type="gene ID" value="KIW84_057844"/>
</dbReference>
<evidence type="ECO:0000313" key="4">
    <source>
        <dbReference type="Proteomes" id="UP001058974"/>
    </source>
</evidence>
<dbReference type="Proteomes" id="UP001058974">
    <property type="component" value="Chromosome 5"/>
</dbReference>
<organism evidence="3 4">
    <name type="scientific">Pisum sativum</name>
    <name type="common">Garden pea</name>
    <name type="synonym">Lathyrus oleraceus</name>
    <dbReference type="NCBI Taxonomy" id="3888"/>
    <lineage>
        <taxon>Eukaryota</taxon>
        <taxon>Viridiplantae</taxon>
        <taxon>Streptophyta</taxon>
        <taxon>Embryophyta</taxon>
        <taxon>Tracheophyta</taxon>
        <taxon>Spermatophyta</taxon>
        <taxon>Magnoliopsida</taxon>
        <taxon>eudicotyledons</taxon>
        <taxon>Gunneridae</taxon>
        <taxon>Pentapetalae</taxon>
        <taxon>rosids</taxon>
        <taxon>fabids</taxon>
        <taxon>Fabales</taxon>
        <taxon>Fabaceae</taxon>
        <taxon>Papilionoideae</taxon>
        <taxon>50 kb inversion clade</taxon>
        <taxon>NPAAA clade</taxon>
        <taxon>Hologalegina</taxon>
        <taxon>IRL clade</taxon>
        <taxon>Fabeae</taxon>
        <taxon>Lathyrus</taxon>
    </lineage>
</organism>
<feature type="compositionally biased region" description="Polar residues" evidence="1">
    <location>
        <begin position="477"/>
        <end position="486"/>
    </location>
</feature>
<dbReference type="InterPro" id="IPR044257">
    <property type="entry name" value="TRM32-like"/>
</dbReference>
<evidence type="ECO:0000313" key="3">
    <source>
        <dbReference type="EMBL" id="KAI5413415.1"/>
    </source>
</evidence>
<evidence type="ECO:0000259" key="2">
    <source>
        <dbReference type="Pfam" id="PF14309"/>
    </source>
</evidence>
<protein>
    <recommendedName>
        <fullName evidence="2">DUF4378 domain-containing protein</fullName>
    </recommendedName>
</protein>
<dbReference type="Pfam" id="PF14309">
    <property type="entry name" value="DUF4378"/>
    <property type="match status" value="1"/>
</dbReference>
<sequence>MGNQMINSEKSSVGIQKVNQGCVWSWFHILDYHHWGVKRAFRHKKKRNVKNKRKSTLQDQQNAVTEAEAEAEAESSLVSQHRETSNALHQKKGGNTAESFLNRNISIKFKNNDDVLEIVSMEKNLLLKFLKDIDFVGKKNRQASYNKARLTKSGTFPLAASSKTKNISSSTLRSKQVEIWNFRKGESFLVGTQAPKKFGSNSVNDVSYEMQKSSASHKTDSAVEKNASVSSRLSEGLNHKGWNQMVLHQFKVIKQKIKQAVVELKKSGHQTSVQHIHNNEKEILESVDDGTIQENKISRGLNEIKASDSDSDFDSNKREVRLMKRTSSLNESMDRYTQLFEKSLSKEIKWKSSKSKSLKLTNDIDSKIHKSRHAPRFSRSNCSMPNLESLEFILQEALLDTNDIGNNAVESDNDTGTDETVEGSSRVVNASHLWNKIVEKIEGVTYDRSDENFPRENMEISMMNTYLSKEVTTSLETSFQDSTINQAEGKESNTRRRSNASETAEDTNKSLENHFLSLKSYSENDSNFKYVKDILEYSGFIGNEQIQTRYTVDQPIKPSLFVALEESLLHENEYSAEENNSMFDHQLLFNLINETLFQIYEKSPAYFPRPFAFNHWLKPMPKGNYIVKEVWDNVSSYLSLRPELDQTLEDVVGRDLMKRSGGWMNLQQDEECVALDLEEMIIDDLLDEIMFS</sequence>
<feature type="compositionally biased region" description="Basic residues" evidence="1">
    <location>
        <begin position="45"/>
        <end position="55"/>
    </location>
</feature>
<accession>A0A9D4X5K9</accession>
<gene>
    <name evidence="3" type="ORF">KIW84_057844</name>
</gene>
<feature type="domain" description="DUF4378" evidence="2">
    <location>
        <begin position="528"/>
        <end position="688"/>
    </location>
</feature>
<feature type="region of interest" description="Disordered" evidence="1">
    <location>
        <begin position="477"/>
        <end position="508"/>
    </location>
</feature>
<comment type="caution">
    <text evidence="3">The sequence shown here is derived from an EMBL/GenBank/DDBJ whole genome shotgun (WGS) entry which is preliminary data.</text>
</comment>
<dbReference type="PANTHER" id="PTHR47071:SF2">
    <property type="entry name" value="PROTEIN TRM32"/>
    <property type="match status" value="1"/>
</dbReference>
<proteinExistence type="predicted"/>
<reference evidence="3 4" key="1">
    <citation type="journal article" date="2022" name="Nat. Genet.">
        <title>Improved pea reference genome and pan-genome highlight genomic features and evolutionary characteristics.</title>
        <authorList>
            <person name="Yang T."/>
            <person name="Liu R."/>
            <person name="Luo Y."/>
            <person name="Hu S."/>
            <person name="Wang D."/>
            <person name="Wang C."/>
            <person name="Pandey M.K."/>
            <person name="Ge S."/>
            <person name="Xu Q."/>
            <person name="Li N."/>
            <person name="Li G."/>
            <person name="Huang Y."/>
            <person name="Saxena R.K."/>
            <person name="Ji Y."/>
            <person name="Li M."/>
            <person name="Yan X."/>
            <person name="He Y."/>
            <person name="Liu Y."/>
            <person name="Wang X."/>
            <person name="Xiang C."/>
            <person name="Varshney R.K."/>
            <person name="Ding H."/>
            <person name="Gao S."/>
            <person name="Zong X."/>
        </authorList>
    </citation>
    <scope>NUCLEOTIDE SEQUENCE [LARGE SCALE GENOMIC DNA]</scope>
    <source>
        <strain evidence="3 4">cv. Zhongwan 6</strain>
    </source>
</reference>
<dbReference type="OrthoDB" id="758104at2759"/>
<keyword evidence="4" id="KW-1185">Reference proteome</keyword>
<dbReference type="PANTHER" id="PTHR47071">
    <property type="entry name" value="PROTEIN TRM32"/>
    <property type="match status" value="1"/>
</dbReference>